<dbReference type="Proteomes" id="UP000500826">
    <property type="component" value="Chromosome"/>
</dbReference>
<dbReference type="InterPro" id="IPR005493">
    <property type="entry name" value="RraA/RraA-like"/>
</dbReference>
<evidence type="ECO:0000256" key="5">
    <source>
        <dbReference type="ARBA" id="ARBA00022723"/>
    </source>
</evidence>
<evidence type="ECO:0000256" key="2">
    <source>
        <dbReference type="ARBA" id="ARBA00001968"/>
    </source>
</evidence>
<evidence type="ECO:0000256" key="4">
    <source>
        <dbReference type="ARBA" id="ARBA00011233"/>
    </source>
</evidence>
<comment type="subunit">
    <text evidence="4 9">Homotrimer.</text>
</comment>
<evidence type="ECO:0000256" key="3">
    <source>
        <dbReference type="ARBA" id="ARBA00008621"/>
    </source>
</evidence>
<comment type="function">
    <text evidence="7 9">Catalyzes the aldol cleavage of 4-hydroxy-4-methyl-2-oxoglutarate (HMG) into 2 molecules of pyruvate. Also contains a secondary oxaloacetate (OAA) decarboxylase activity due to the common pyruvate enolate transition state formed following C-C bond cleavage in the retro-aldol and decarboxylation reactions.</text>
</comment>
<keyword evidence="11" id="KW-1185">Reference proteome</keyword>
<dbReference type="Pfam" id="PF03737">
    <property type="entry name" value="RraA-like"/>
    <property type="match status" value="1"/>
</dbReference>
<dbReference type="PANTHER" id="PTHR33254:SF4">
    <property type="entry name" value="4-HYDROXY-4-METHYL-2-OXOGLUTARATE ALDOLASE 3-RELATED"/>
    <property type="match status" value="1"/>
</dbReference>
<accession>A0ABX6P6Y8</accession>
<keyword evidence="5 9" id="KW-0479">Metal-binding</keyword>
<dbReference type="NCBIfam" id="TIGR01935">
    <property type="entry name" value="NOT-MenG"/>
    <property type="match status" value="1"/>
</dbReference>
<comment type="catalytic activity">
    <reaction evidence="1 9">
        <text>4-hydroxy-4-methyl-2-oxoglutarate = 2 pyruvate</text>
        <dbReference type="Rhea" id="RHEA:22748"/>
        <dbReference type="ChEBI" id="CHEBI:15361"/>
        <dbReference type="ChEBI" id="CHEBI:58276"/>
        <dbReference type="EC" id="4.1.3.17"/>
    </reaction>
</comment>
<comment type="cofactor">
    <cofactor evidence="2 9">
        <name>a divalent metal cation</name>
        <dbReference type="ChEBI" id="CHEBI:60240"/>
    </cofactor>
</comment>
<dbReference type="EC" id="4.1.3.17" evidence="9"/>
<evidence type="ECO:0000256" key="7">
    <source>
        <dbReference type="ARBA" id="ARBA00025046"/>
    </source>
</evidence>
<protein>
    <recommendedName>
        <fullName evidence="9">4-hydroxy-4-methyl-2-oxoglutarate aldolase</fullName>
        <shortName evidence="9">HMG aldolase</shortName>
        <ecNumber evidence="9">4.1.1.112</ecNumber>
        <ecNumber evidence="9">4.1.3.17</ecNumber>
    </recommendedName>
    <alternativeName>
        <fullName evidence="9">Oxaloacetate decarboxylase</fullName>
    </alternativeName>
</protein>
<comment type="similarity">
    <text evidence="3 9">Belongs to the class II aldolase/RraA-like family.</text>
</comment>
<sequence length="167" mass="17580">MSNLPAFNTCDLCDAHGEAHPPALWVLPPVLRDFGSVPRFAGPVATVRCLEDNTRVAEAVKSPGEGRVLVVDGAASLRRALCGGNLAAAAAQNGWAGIVVDGAVRDLAELRASGVGIRALALQPLRPRKNDQGQRDVPVTIRGVEVRPGYWLYADEDGIVVSPRALA</sequence>
<dbReference type="PANTHER" id="PTHR33254">
    <property type="entry name" value="4-HYDROXY-4-METHYL-2-OXOGLUTARATE ALDOLASE 3-RELATED"/>
    <property type="match status" value="1"/>
</dbReference>
<evidence type="ECO:0000256" key="6">
    <source>
        <dbReference type="ARBA" id="ARBA00023239"/>
    </source>
</evidence>
<dbReference type="CDD" id="cd16841">
    <property type="entry name" value="RraA_family"/>
    <property type="match status" value="1"/>
</dbReference>
<reference evidence="10 11" key="1">
    <citation type="submission" date="2020-05" db="EMBL/GenBank/DDBJ databases">
        <title>Ramlibacter rhizophilus sp. nov., isolated from rhizosphere soil of national flower Mugunghwa from South Korea.</title>
        <authorList>
            <person name="Zheng-Fei Y."/>
            <person name="Huan T."/>
        </authorList>
    </citation>
    <scope>NUCLEOTIDE SEQUENCE [LARGE SCALE GENOMIC DNA]</scope>
    <source>
        <strain evidence="10 11">H242</strain>
    </source>
</reference>
<evidence type="ECO:0000256" key="1">
    <source>
        <dbReference type="ARBA" id="ARBA00001342"/>
    </source>
</evidence>
<proteinExistence type="inferred from homology"/>
<gene>
    <name evidence="10" type="primary">rraA</name>
    <name evidence="10" type="ORF">HK414_16855</name>
</gene>
<dbReference type="EMBL" id="CP053418">
    <property type="protein sequence ID" value="QJW84736.1"/>
    <property type="molecule type" value="Genomic_DNA"/>
</dbReference>
<name>A0ABX6P6Y8_9BURK</name>
<dbReference type="NCBIfam" id="NF006875">
    <property type="entry name" value="PRK09372.1"/>
    <property type="match status" value="1"/>
</dbReference>
<evidence type="ECO:0000256" key="9">
    <source>
        <dbReference type="RuleBase" id="RU004338"/>
    </source>
</evidence>
<evidence type="ECO:0000256" key="8">
    <source>
        <dbReference type="ARBA" id="ARBA00047973"/>
    </source>
</evidence>
<evidence type="ECO:0000313" key="10">
    <source>
        <dbReference type="EMBL" id="QJW84736.1"/>
    </source>
</evidence>
<reference evidence="10 11" key="2">
    <citation type="submission" date="2020-05" db="EMBL/GenBank/DDBJ databases">
        <authorList>
            <person name="Khan S.A."/>
            <person name="Jeon C.O."/>
            <person name="Chun B.H."/>
        </authorList>
    </citation>
    <scope>NUCLEOTIDE SEQUENCE [LARGE SCALE GENOMIC DNA]</scope>
    <source>
        <strain evidence="10 11">H242</strain>
    </source>
</reference>
<dbReference type="InterPro" id="IPR010203">
    <property type="entry name" value="RraA"/>
</dbReference>
<dbReference type="Gene3D" id="3.50.30.40">
    <property type="entry name" value="Ribonuclease E inhibitor RraA/RraA-like"/>
    <property type="match status" value="1"/>
</dbReference>
<dbReference type="InterPro" id="IPR036704">
    <property type="entry name" value="RraA/RraA-like_sf"/>
</dbReference>
<keyword evidence="6 9" id="KW-0456">Lyase</keyword>
<organism evidence="10 11">
    <name type="scientific">Ramlibacter terrae</name>
    <dbReference type="NCBI Taxonomy" id="2732511"/>
    <lineage>
        <taxon>Bacteria</taxon>
        <taxon>Pseudomonadati</taxon>
        <taxon>Pseudomonadota</taxon>
        <taxon>Betaproteobacteria</taxon>
        <taxon>Burkholderiales</taxon>
        <taxon>Comamonadaceae</taxon>
        <taxon>Ramlibacter</taxon>
    </lineage>
</organism>
<evidence type="ECO:0000313" key="11">
    <source>
        <dbReference type="Proteomes" id="UP000500826"/>
    </source>
</evidence>
<dbReference type="SUPFAM" id="SSF89562">
    <property type="entry name" value="RraA-like"/>
    <property type="match status" value="1"/>
</dbReference>
<dbReference type="EC" id="4.1.1.112" evidence="9"/>
<comment type="catalytic activity">
    <reaction evidence="8 9">
        <text>oxaloacetate + H(+) = pyruvate + CO2</text>
        <dbReference type="Rhea" id="RHEA:15641"/>
        <dbReference type="ChEBI" id="CHEBI:15361"/>
        <dbReference type="ChEBI" id="CHEBI:15378"/>
        <dbReference type="ChEBI" id="CHEBI:16452"/>
        <dbReference type="ChEBI" id="CHEBI:16526"/>
        <dbReference type="EC" id="4.1.1.112"/>
    </reaction>
</comment>